<evidence type="ECO:0000256" key="2">
    <source>
        <dbReference type="ARBA" id="ARBA00022448"/>
    </source>
</evidence>
<evidence type="ECO:0000256" key="3">
    <source>
        <dbReference type="ARBA" id="ARBA00022475"/>
    </source>
</evidence>
<dbReference type="PROSITE" id="PS50928">
    <property type="entry name" value="ABC_TM1"/>
    <property type="match status" value="1"/>
</dbReference>
<proteinExistence type="inferred from homology"/>
<dbReference type="AlphaFoldDB" id="A0A316TH40"/>
<dbReference type="OrthoDB" id="8906042at2"/>
<dbReference type="Gene3D" id="1.10.3720.10">
    <property type="entry name" value="MetI-like"/>
    <property type="match status" value="1"/>
</dbReference>
<keyword evidence="2 7" id="KW-0813">Transport</keyword>
<protein>
    <submittedName>
        <fullName evidence="9">Peptide ABC transporter permease</fullName>
    </submittedName>
</protein>
<evidence type="ECO:0000313" key="10">
    <source>
        <dbReference type="Proteomes" id="UP000245507"/>
    </source>
</evidence>
<dbReference type="InterPro" id="IPR050366">
    <property type="entry name" value="BP-dependent_transpt_permease"/>
</dbReference>
<dbReference type="Pfam" id="PF00528">
    <property type="entry name" value="BPD_transp_1"/>
    <property type="match status" value="1"/>
</dbReference>
<feature type="transmembrane region" description="Helical" evidence="7">
    <location>
        <begin position="305"/>
        <end position="326"/>
    </location>
</feature>
<reference evidence="9 10" key="1">
    <citation type="submission" date="2018-05" db="EMBL/GenBank/DDBJ databases">
        <title>Nocardioides silvaticus genome.</title>
        <authorList>
            <person name="Li C."/>
            <person name="Wang G."/>
        </authorList>
    </citation>
    <scope>NUCLEOTIDE SEQUENCE [LARGE SCALE GENOMIC DNA]</scope>
    <source>
        <strain evidence="9 10">CCTCC AB 2018079</strain>
    </source>
</reference>
<dbReference type="SUPFAM" id="SSF161098">
    <property type="entry name" value="MetI-like"/>
    <property type="match status" value="1"/>
</dbReference>
<feature type="transmembrane region" description="Helical" evidence="7">
    <location>
        <begin position="127"/>
        <end position="151"/>
    </location>
</feature>
<comment type="caution">
    <text evidence="9">The sequence shown here is derived from an EMBL/GenBank/DDBJ whole genome shotgun (WGS) entry which is preliminary data.</text>
</comment>
<evidence type="ECO:0000259" key="8">
    <source>
        <dbReference type="PROSITE" id="PS50928"/>
    </source>
</evidence>
<dbReference type="PANTHER" id="PTHR43386:SF1">
    <property type="entry name" value="D,D-DIPEPTIDE TRANSPORT SYSTEM PERMEASE PROTEIN DDPC-RELATED"/>
    <property type="match status" value="1"/>
</dbReference>
<dbReference type="RefSeq" id="WP_109693612.1">
    <property type="nucleotide sequence ID" value="NZ_QGDD01000004.1"/>
</dbReference>
<keyword evidence="5 7" id="KW-1133">Transmembrane helix</keyword>
<dbReference type="InterPro" id="IPR035906">
    <property type="entry name" value="MetI-like_sf"/>
</dbReference>
<dbReference type="PANTHER" id="PTHR43386">
    <property type="entry name" value="OLIGOPEPTIDE TRANSPORT SYSTEM PERMEASE PROTEIN APPC"/>
    <property type="match status" value="1"/>
</dbReference>
<keyword evidence="3" id="KW-1003">Cell membrane</keyword>
<keyword evidence="10" id="KW-1185">Reference proteome</keyword>
<dbReference type="CDD" id="cd06261">
    <property type="entry name" value="TM_PBP2"/>
    <property type="match status" value="1"/>
</dbReference>
<feature type="transmembrane region" description="Helical" evidence="7">
    <location>
        <begin position="198"/>
        <end position="217"/>
    </location>
</feature>
<keyword evidence="4 7" id="KW-0812">Transmembrane</keyword>
<dbReference type="Pfam" id="PF12911">
    <property type="entry name" value="OppC_N"/>
    <property type="match status" value="1"/>
</dbReference>
<dbReference type="Proteomes" id="UP000245507">
    <property type="component" value="Unassembled WGS sequence"/>
</dbReference>
<evidence type="ECO:0000256" key="6">
    <source>
        <dbReference type="ARBA" id="ARBA00023136"/>
    </source>
</evidence>
<dbReference type="InterPro" id="IPR025966">
    <property type="entry name" value="OppC_N"/>
</dbReference>
<organism evidence="9 10">
    <name type="scientific">Nocardioides silvaticus</name>
    <dbReference type="NCBI Taxonomy" id="2201891"/>
    <lineage>
        <taxon>Bacteria</taxon>
        <taxon>Bacillati</taxon>
        <taxon>Actinomycetota</taxon>
        <taxon>Actinomycetes</taxon>
        <taxon>Propionibacteriales</taxon>
        <taxon>Nocardioidaceae</taxon>
        <taxon>Nocardioides</taxon>
    </lineage>
</organism>
<evidence type="ECO:0000256" key="4">
    <source>
        <dbReference type="ARBA" id="ARBA00022692"/>
    </source>
</evidence>
<evidence type="ECO:0000256" key="1">
    <source>
        <dbReference type="ARBA" id="ARBA00004651"/>
    </source>
</evidence>
<feature type="domain" description="ABC transmembrane type-1" evidence="8">
    <location>
        <begin position="123"/>
        <end position="323"/>
    </location>
</feature>
<comment type="similarity">
    <text evidence="7">Belongs to the binding-protein-dependent transport system permease family.</text>
</comment>
<keyword evidence="6 7" id="KW-0472">Membrane</keyword>
<gene>
    <name evidence="9" type="ORF">DJ010_10380</name>
</gene>
<dbReference type="GO" id="GO:0005886">
    <property type="term" value="C:plasma membrane"/>
    <property type="evidence" value="ECO:0007669"/>
    <property type="project" value="UniProtKB-SubCell"/>
</dbReference>
<dbReference type="GO" id="GO:0055085">
    <property type="term" value="P:transmembrane transport"/>
    <property type="evidence" value="ECO:0007669"/>
    <property type="project" value="InterPro"/>
</dbReference>
<feature type="transmembrane region" description="Helical" evidence="7">
    <location>
        <begin position="158"/>
        <end position="178"/>
    </location>
</feature>
<dbReference type="InterPro" id="IPR000515">
    <property type="entry name" value="MetI-like"/>
</dbReference>
<name>A0A316TH40_9ACTN</name>
<evidence type="ECO:0000313" key="9">
    <source>
        <dbReference type="EMBL" id="PWN02811.1"/>
    </source>
</evidence>
<dbReference type="EMBL" id="QGDD01000004">
    <property type="protein sequence ID" value="PWN02811.1"/>
    <property type="molecule type" value="Genomic_DNA"/>
</dbReference>
<comment type="subcellular location">
    <subcellularLocation>
        <location evidence="1 7">Cell membrane</location>
        <topology evidence="1 7">Multi-pass membrane protein</topology>
    </subcellularLocation>
</comment>
<evidence type="ECO:0000256" key="5">
    <source>
        <dbReference type="ARBA" id="ARBA00022989"/>
    </source>
</evidence>
<feature type="transmembrane region" description="Helical" evidence="7">
    <location>
        <begin position="249"/>
        <end position="268"/>
    </location>
</feature>
<feature type="transmembrane region" description="Helical" evidence="7">
    <location>
        <begin position="44"/>
        <end position="63"/>
    </location>
</feature>
<evidence type="ECO:0000256" key="7">
    <source>
        <dbReference type="RuleBase" id="RU363032"/>
    </source>
</evidence>
<accession>A0A316TH40</accession>
<sequence>MALPAGDIAVHDETADASLEPEARKKIAGRSPTRIAFDRLRKDPIAVICFAIVLLFAVIALFADQINSLVGVNTEVVRASERVNLVTLLPLDGPPNHGFDPEHPFGVAPGDGTDNFAVWTKGCQTSLFLATMAAVLSTTIGVALGLLAGFLGGIVDSIISFMIDLFLTFPFLVGALALAPIINDRWATEPEKLRDVSFWALVAILTIFGWMTVARLVRGEVLALREREFVKAARVIGVPTRRILVREMLPNLIAPIIISFSLGLPAYVSAEAGLSYLGIGIIGRESWGRTIEQATPWWEQYPQFLLAPVVGIAVLVVALNLLGDAIRDAFDPKTRR</sequence>